<protein>
    <submittedName>
        <fullName evidence="2">Uncharacterized protein</fullName>
    </submittedName>
</protein>
<comment type="caution">
    <text evidence="2">The sequence shown here is derived from an EMBL/GenBank/DDBJ whole genome shotgun (WGS) entry which is preliminary data.</text>
</comment>
<reference evidence="2 3" key="1">
    <citation type="submission" date="2007-04" db="EMBL/GenBank/DDBJ databases">
        <authorList>
            <person name="Fulton L."/>
            <person name="Clifton S."/>
            <person name="Fulton B."/>
            <person name="Xu J."/>
            <person name="Minx P."/>
            <person name="Pepin K.H."/>
            <person name="Johnson M."/>
            <person name="Thiruvilangam P."/>
            <person name="Bhonagiri V."/>
            <person name="Nash W.E."/>
            <person name="Mardis E.R."/>
            <person name="Wilson R.K."/>
        </authorList>
    </citation>
    <scope>NUCLEOTIDE SEQUENCE [LARGE SCALE GENOMIC DNA]</scope>
    <source>
        <strain evidence="2 3">ATCC 29799</strain>
    </source>
</reference>
<dbReference type="EMBL" id="AAXG02000006">
    <property type="protein sequence ID" value="EDN01277.1"/>
    <property type="molecule type" value="Genomic_DNA"/>
</dbReference>
<evidence type="ECO:0000256" key="1">
    <source>
        <dbReference type="SAM" id="Phobius"/>
    </source>
</evidence>
<sequence>MKYEGDTQIVKHDFSKVVRKGRKTIMNKLYTNIGKKLRTLAMVCGGIGIVCMAVGIVVELLTFFDSFNGVLLLSCGLSGLLALLSSWPLYAFGQLVDDVHQMAGNGAVQNTAAPADDLPEL</sequence>
<feature type="transmembrane region" description="Helical" evidence="1">
    <location>
        <begin position="40"/>
        <end position="64"/>
    </location>
</feature>
<proteinExistence type="predicted"/>
<keyword evidence="1" id="KW-1133">Transmembrane helix</keyword>
<dbReference type="AlphaFoldDB" id="A6NRL7"/>
<feature type="transmembrane region" description="Helical" evidence="1">
    <location>
        <begin position="70"/>
        <end position="92"/>
    </location>
</feature>
<keyword evidence="1" id="KW-0812">Transmembrane</keyword>
<organism evidence="2 3">
    <name type="scientific">Pseudoflavonifractor capillosus ATCC 29799</name>
    <dbReference type="NCBI Taxonomy" id="411467"/>
    <lineage>
        <taxon>Bacteria</taxon>
        <taxon>Bacillati</taxon>
        <taxon>Bacillota</taxon>
        <taxon>Clostridia</taxon>
        <taxon>Eubacteriales</taxon>
        <taxon>Oscillospiraceae</taxon>
        <taxon>Pseudoflavonifractor</taxon>
    </lineage>
</organism>
<name>A6NRL7_9FIRM</name>
<accession>A6NRL7</accession>
<evidence type="ECO:0000313" key="3">
    <source>
        <dbReference type="Proteomes" id="UP000003639"/>
    </source>
</evidence>
<gene>
    <name evidence="2" type="ORF">BACCAP_00845</name>
</gene>
<keyword evidence="3" id="KW-1185">Reference proteome</keyword>
<reference evidence="2 3" key="2">
    <citation type="submission" date="2007-06" db="EMBL/GenBank/DDBJ databases">
        <title>Draft genome sequence of Pseudoflavonifractor capillosus ATCC 29799.</title>
        <authorList>
            <person name="Sudarsanam P."/>
            <person name="Ley R."/>
            <person name="Guruge J."/>
            <person name="Turnbaugh P.J."/>
            <person name="Mahowald M."/>
            <person name="Liep D."/>
            <person name="Gordon J."/>
        </authorList>
    </citation>
    <scope>NUCLEOTIDE SEQUENCE [LARGE SCALE GENOMIC DNA]</scope>
    <source>
        <strain evidence="2 3">ATCC 29799</strain>
    </source>
</reference>
<evidence type="ECO:0000313" key="2">
    <source>
        <dbReference type="EMBL" id="EDN01277.1"/>
    </source>
</evidence>
<dbReference type="STRING" id="411467.BACCAP_00845"/>
<keyword evidence="1" id="KW-0472">Membrane</keyword>
<dbReference type="Proteomes" id="UP000003639">
    <property type="component" value="Unassembled WGS sequence"/>
</dbReference>